<accession>A0A8S5T8B9</accession>
<evidence type="ECO:0000313" key="1">
    <source>
        <dbReference type="EMBL" id="DAF59497.1"/>
    </source>
</evidence>
<name>A0A8S5T8B9_9CAUD</name>
<reference evidence="1" key="1">
    <citation type="journal article" date="2021" name="Proc. Natl. Acad. Sci. U.S.A.">
        <title>A Catalog of Tens of Thousands of Viruses from Human Metagenomes Reveals Hidden Associations with Chronic Diseases.</title>
        <authorList>
            <person name="Tisza M.J."/>
            <person name="Buck C.B."/>
        </authorList>
    </citation>
    <scope>NUCLEOTIDE SEQUENCE</scope>
    <source>
        <strain evidence="1">CtU557</strain>
    </source>
</reference>
<dbReference type="EMBL" id="BK032771">
    <property type="protein sequence ID" value="DAF59497.1"/>
    <property type="molecule type" value="Genomic_DNA"/>
</dbReference>
<proteinExistence type="predicted"/>
<organism evidence="1">
    <name type="scientific">Podoviridae sp. ctU557</name>
    <dbReference type="NCBI Taxonomy" id="2827736"/>
    <lineage>
        <taxon>Viruses</taxon>
        <taxon>Duplodnaviria</taxon>
        <taxon>Heunggongvirae</taxon>
        <taxon>Uroviricota</taxon>
        <taxon>Caudoviricetes</taxon>
    </lineage>
</organism>
<protein>
    <submittedName>
        <fullName evidence="1">Uncharacterized protein</fullName>
    </submittedName>
</protein>
<sequence length="549" mass="59207">MAKTLYKFSGLPPGSFSTGGGYTLVTAGPGVRTVTADNYDPNNRFLRFERSSNGQDLVAFDAMNNHGNDTETLTLFRVLTAVQVPGSYGVAFWDYTASNQGLSLGFLPAANVKSLILYDDKAGRTVQFANYDWQNFQKYWLRWRVENGTDHKVKIWPEGTAEPGSWTFTATYANRTTGNHYMGMGSYTANGTVDYYQVGVATGGDTAPMFESDVQPTSTPIAGQGGGYGSVLGYGYGYGQIIMPTVRNTVLAINNSSHSHSVNNITLVQQHTLAATNASHSHTVDAVKIAQVHKLAVNNTTHSQTVESPAIVYNINLTVNGVTHSVTSDNLALISGLSLVVNNATHSVVSNVVALVQKHLLSAANTSHSLISDNIVIVESKPLVVSDTTHGHTVDALALTVVHNLVIDNALHGHSVENLVLQQIQTLTINNANHTTKSDNVDIIQFTLLGQPASGVFGTKSDLVVLVQKYTLAIDDAIHRLKSNDFAIIDWDSLGVNFGRYIPDFNRSGVIEEADSPTTGPIRPTYQTSGEFGIAEIDSGQYIPTNINR</sequence>